<keyword evidence="3" id="KW-1185">Reference proteome</keyword>
<reference evidence="2" key="1">
    <citation type="submission" date="2020-09" db="EMBL/GenBank/DDBJ databases">
        <title>New species isolated from human feces.</title>
        <authorList>
            <person name="Kitahara M."/>
            <person name="Shigeno Y."/>
            <person name="Shime M."/>
            <person name="Matsumoto Y."/>
            <person name="Nakamura S."/>
            <person name="Motooka D."/>
            <person name="Fukuoka S."/>
            <person name="Nishikawa H."/>
            <person name="Benno Y."/>
        </authorList>
    </citation>
    <scope>NUCLEOTIDE SEQUENCE</scope>
    <source>
        <strain evidence="2">MM59</strain>
    </source>
</reference>
<protein>
    <recommendedName>
        <fullName evidence="4">Beta-carotene 15,15'-monooxygenase</fullName>
    </recommendedName>
</protein>
<feature type="transmembrane region" description="Helical" evidence="1">
    <location>
        <begin position="102"/>
        <end position="121"/>
    </location>
</feature>
<evidence type="ECO:0000313" key="2">
    <source>
        <dbReference type="EMBL" id="BCK85420.1"/>
    </source>
</evidence>
<gene>
    <name evidence="2" type="ORF">MM59RIKEN_27390</name>
</gene>
<keyword evidence="1" id="KW-1133">Transmembrane helix</keyword>
<dbReference type="KEGG" id="pfaa:MM59RIKEN_27390"/>
<sequence length="284" mass="30099">MKTETLQKLGASALLLVVALLSALWLAGTVSSPELHAKALAELDEKKITVMELTAATAVTSVAVSAVPGDATTPLASKIADLSSYLLLVVGAIMLEKLLLTMLPYAAFTILIPAACVFFALSLWRPAGGLRRFAAKLVLFGLAICLVVPASLRVSRLVENTLDVQQTIDSAAQSADDVEKEAGEADDAVSGGWLSQIGEQITSGVTGAIDAAEQALSRFIDAIAVLLIVNCVVPILVLWFFLWLAKAIWGIQIDASPKKIQGLLLSRRGRKRSEADDKELTPQP</sequence>
<proteinExistence type="predicted"/>
<keyword evidence="1" id="KW-0812">Transmembrane</keyword>
<feature type="transmembrane region" description="Helical" evidence="1">
    <location>
        <begin position="133"/>
        <end position="152"/>
    </location>
</feature>
<dbReference type="EMBL" id="AP023420">
    <property type="protein sequence ID" value="BCK85420.1"/>
    <property type="molecule type" value="Genomic_DNA"/>
</dbReference>
<evidence type="ECO:0000313" key="3">
    <source>
        <dbReference type="Proteomes" id="UP000679848"/>
    </source>
</evidence>
<evidence type="ECO:0008006" key="4">
    <source>
        <dbReference type="Google" id="ProtNLM"/>
    </source>
</evidence>
<keyword evidence="1" id="KW-0472">Membrane</keyword>
<feature type="transmembrane region" description="Helical" evidence="1">
    <location>
        <begin position="222"/>
        <end position="244"/>
    </location>
</feature>
<dbReference type="Proteomes" id="UP000679848">
    <property type="component" value="Chromosome"/>
</dbReference>
<dbReference type="RefSeq" id="WP_213543542.1">
    <property type="nucleotide sequence ID" value="NZ_AP023420.1"/>
</dbReference>
<dbReference type="AlphaFoldDB" id="A0A810QAX2"/>
<evidence type="ECO:0000256" key="1">
    <source>
        <dbReference type="SAM" id="Phobius"/>
    </source>
</evidence>
<name>A0A810QAX2_9FIRM</name>
<organism evidence="2 3">
    <name type="scientific">Pusillibacter faecalis</name>
    <dbReference type="NCBI Taxonomy" id="2714358"/>
    <lineage>
        <taxon>Bacteria</taxon>
        <taxon>Bacillati</taxon>
        <taxon>Bacillota</taxon>
        <taxon>Clostridia</taxon>
        <taxon>Eubacteriales</taxon>
        <taxon>Oscillospiraceae</taxon>
        <taxon>Pusillibacter</taxon>
    </lineage>
</organism>
<accession>A0A810QAX2</accession>